<reference evidence="2 3" key="1">
    <citation type="journal article" date="2003" name="J. Bacteriol.">
        <title>Comparative analyses of the complete genome sequences of Pierce's disease and citrus variegated chlorosis strains of Xylella fastidiosa.</title>
        <authorList>
            <person name="Van Sluys M.A."/>
            <person name="de Oliveira M.C."/>
            <person name="Monteiro-Vitorello C.B."/>
            <person name="Miyaki C.Y."/>
            <person name="Furlan L.R."/>
            <person name="Camargo L.E."/>
            <person name="da Silva A.C."/>
            <person name="Moon D.H."/>
            <person name="Takita M.A."/>
            <person name="Lemos E.G."/>
            <person name="Machado M.A."/>
            <person name="Ferro M.I."/>
            <person name="da Silva F.R."/>
            <person name="Goldman M.H."/>
            <person name="Goldman G.H."/>
            <person name="Lemos M.V."/>
            <person name="El-Dorry H."/>
            <person name="Tsai S.M."/>
            <person name="Carrer H."/>
            <person name="Carraro D.M."/>
            <person name="de Oliveira R.C."/>
            <person name="Nunes L.R."/>
            <person name="Siqueira W.J."/>
            <person name="Coutinho L.L."/>
            <person name="Kimura E.T."/>
            <person name="Ferro E.S."/>
            <person name="Harakava R."/>
            <person name="Kuramae E.E."/>
            <person name="Marino C.L."/>
            <person name="Giglioti E."/>
            <person name="Abreu I.L."/>
            <person name="Alves L.M."/>
            <person name="do Amaral A.M."/>
            <person name="Baia G.S."/>
            <person name="Blanco S.R."/>
            <person name="Brito M.S."/>
            <person name="Cannavan F.S."/>
            <person name="Celestino A.V."/>
            <person name="da Cunha A.F."/>
            <person name="Fenille R.C."/>
            <person name="Ferro J.A."/>
            <person name="Formighieri E.F."/>
            <person name="Kishi L.T."/>
            <person name="Leoni S.G."/>
            <person name="Oliveira A.R."/>
            <person name="Rosa V.E.Jr."/>
            <person name="Sassaki F.T."/>
            <person name="Sena J.A."/>
            <person name="de Souza A.A."/>
            <person name="Truffi D."/>
            <person name="Tsukumo F."/>
            <person name="Yanai G.M."/>
            <person name="Zaros L.G."/>
            <person name="Civerolo E.L."/>
            <person name="Simpson A.J."/>
            <person name="Almeida N.F.Jr."/>
            <person name="Setubal J.C."/>
            <person name="Kitajima J.P."/>
        </authorList>
    </citation>
    <scope>NUCLEOTIDE SEQUENCE [LARGE SCALE GENOMIC DNA]</scope>
    <source>
        <strain evidence="3">Temecula1 / ATCC 700964</strain>
    </source>
</reference>
<dbReference type="Proteomes" id="UP000002516">
    <property type="component" value="Chromosome"/>
</dbReference>
<sequence length="253" mass="27837">MSWIGVHRFITKGYSMSLKRSNTAHQNRVGADLPVELVFPSNQITTGDRHERIRGAIRLEVGLVHGHALRAISDSLHIRHVSSCFVDVCVDVALGFSDFPNIHRIGLPANPRLKSNSSNKSFRAFTCDRGGRLQKSGKAGLDDRPPQMDKRVRKEAPHSEVKKVPFSRRIGHLLPVGCGGSAEDVWAKIVTRNTATTGFIKASRQCTIKSLSLAESLSQVTNGGIRFTSVVRLFGWAECCEVSTQGFHDVNIP</sequence>
<dbReference type="HOGENOM" id="CLU_075079_0_0_6"/>
<gene>
    <name evidence="2" type="ordered locus">PD_1004</name>
</gene>
<proteinExistence type="predicted"/>
<feature type="region of interest" description="Disordered" evidence="1">
    <location>
        <begin position="130"/>
        <end position="158"/>
    </location>
</feature>
<evidence type="ECO:0000256" key="1">
    <source>
        <dbReference type="SAM" id="MobiDB-lite"/>
    </source>
</evidence>
<evidence type="ECO:0000313" key="3">
    <source>
        <dbReference type="Proteomes" id="UP000002516"/>
    </source>
</evidence>
<dbReference type="AlphaFoldDB" id="Q87CR0"/>
<keyword evidence="3" id="KW-1185">Reference proteome</keyword>
<protein>
    <submittedName>
        <fullName evidence="2">Uncharacterized protein</fullName>
    </submittedName>
</protein>
<accession>Q87CR0</accession>
<name>Q87CR0_XYLFT</name>
<dbReference type="KEGG" id="xft:PD_1004"/>
<feature type="compositionally biased region" description="Basic and acidic residues" evidence="1">
    <location>
        <begin position="140"/>
        <end position="158"/>
    </location>
</feature>
<organism evidence="2 3">
    <name type="scientific">Xylella fastidiosa (strain Temecula1 / ATCC 700964)</name>
    <dbReference type="NCBI Taxonomy" id="183190"/>
    <lineage>
        <taxon>Bacteria</taxon>
        <taxon>Pseudomonadati</taxon>
        <taxon>Pseudomonadota</taxon>
        <taxon>Gammaproteobacteria</taxon>
        <taxon>Lysobacterales</taxon>
        <taxon>Lysobacteraceae</taxon>
        <taxon>Xylella</taxon>
    </lineage>
</organism>
<dbReference type="EMBL" id="AE009442">
    <property type="protein sequence ID" value="AAO28865.1"/>
    <property type="molecule type" value="Genomic_DNA"/>
</dbReference>
<evidence type="ECO:0000313" key="2">
    <source>
        <dbReference type="EMBL" id="AAO28865.1"/>
    </source>
</evidence>